<dbReference type="GO" id="GO:0045056">
    <property type="term" value="P:transcytosis"/>
    <property type="evidence" value="ECO:0007669"/>
    <property type="project" value="TreeGrafter"/>
</dbReference>
<accession>A0A4U8UZM4</accession>
<feature type="coiled-coil region" evidence="9">
    <location>
        <begin position="795"/>
        <end position="822"/>
    </location>
</feature>
<dbReference type="GO" id="GO:0000139">
    <property type="term" value="C:Golgi membrane"/>
    <property type="evidence" value="ECO:0007669"/>
    <property type="project" value="InterPro"/>
</dbReference>
<dbReference type="PANTHER" id="PTHR10013">
    <property type="entry name" value="GENERAL VESICULAR TRANSPORT FACTOR P115"/>
    <property type="match status" value="1"/>
</dbReference>
<dbReference type="Pfam" id="PF18770">
    <property type="entry name" value="Arm_vescicular"/>
    <property type="match status" value="1"/>
</dbReference>
<dbReference type="GO" id="GO:0005795">
    <property type="term" value="C:Golgi stack"/>
    <property type="evidence" value="ECO:0007669"/>
    <property type="project" value="TreeGrafter"/>
</dbReference>
<name>A0A4U8UZM4_STECR</name>
<dbReference type="InterPro" id="IPR006953">
    <property type="entry name" value="Vesicle_Uso1_P115_head"/>
</dbReference>
<evidence type="ECO:0000256" key="9">
    <source>
        <dbReference type="SAM" id="Coils"/>
    </source>
</evidence>
<organism evidence="13 14">
    <name type="scientific">Steinernema carpocapsae</name>
    <name type="common">Entomopathogenic nematode</name>
    <dbReference type="NCBI Taxonomy" id="34508"/>
    <lineage>
        <taxon>Eukaryota</taxon>
        <taxon>Metazoa</taxon>
        <taxon>Ecdysozoa</taxon>
        <taxon>Nematoda</taxon>
        <taxon>Chromadorea</taxon>
        <taxon>Rhabditida</taxon>
        <taxon>Tylenchina</taxon>
        <taxon>Panagrolaimomorpha</taxon>
        <taxon>Strongyloidoidea</taxon>
        <taxon>Steinernematidae</taxon>
        <taxon>Steinernema</taxon>
    </lineage>
</organism>
<evidence type="ECO:0000256" key="2">
    <source>
        <dbReference type="ARBA" id="ARBA00004496"/>
    </source>
</evidence>
<dbReference type="InterPro" id="IPR016024">
    <property type="entry name" value="ARM-type_fold"/>
</dbReference>
<dbReference type="GO" id="GO:0006886">
    <property type="term" value="P:intracellular protein transport"/>
    <property type="evidence" value="ECO:0007669"/>
    <property type="project" value="InterPro"/>
</dbReference>
<dbReference type="GO" id="GO:0012507">
    <property type="term" value="C:ER to Golgi transport vesicle membrane"/>
    <property type="evidence" value="ECO:0007669"/>
    <property type="project" value="TreeGrafter"/>
</dbReference>
<dbReference type="GO" id="GO:0006888">
    <property type="term" value="P:endoplasmic reticulum to Golgi vesicle-mediated transport"/>
    <property type="evidence" value="ECO:0007669"/>
    <property type="project" value="TreeGrafter"/>
</dbReference>
<feature type="domain" description="Vesicle tethering protein Uso1/P115-like head" evidence="11">
    <location>
        <begin position="349"/>
        <end position="642"/>
    </location>
</feature>
<dbReference type="Pfam" id="PF04869">
    <property type="entry name" value="Uso1_p115_head"/>
    <property type="match status" value="1"/>
</dbReference>
<keyword evidence="4" id="KW-0963">Cytoplasm</keyword>
<keyword evidence="6" id="KW-0333">Golgi apparatus</keyword>
<evidence type="ECO:0000256" key="8">
    <source>
        <dbReference type="ARBA" id="ARBA00023136"/>
    </source>
</evidence>
<evidence type="ECO:0000256" key="5">
    <source>
        <dbReference type="ARBA" id="ARBA00022737"/>
    </source>
</evidence>
<keyword evidence="8" id="KW-0472">Membrane</keyword>
<evidence type="ECO:0000259" key="11">
    <source>
        <dbReference type="Pfam" id="PF04869"/>
    </source>
</evidence>
<feature type="compositionally biased region" description="Basic and acidic residues" evidence="10">
    <location>
        <begin position="833"/>
        <end position="845"/>
    </location>
</feature>
<dbReference type="PANTHER" id="PTHR10013:SF0">
    <property type="entry name" value="GENERAL VESICULAR TRANSPORT FACTOR P115"/>
    <property type="match status" value="1"/>
</dbReference>
<feature type="coiled-coil region" evidence="9">
    <location>
        <begin position="669"/>
        <end position="744"/>
    </location>
</feature>
<dbReference type="GO" id="GO:0048211">
    <property type="term" value="P:Golgi vesicle docking"/>
    <property type="evidence" value="ECO:0007669"/>
    <property type="project" value="TreeGrafter"/>
</dbReference>
<dbReference type="InterPro" id="IPR024095">
    <property type="entry name" value="Vesicle_P115"/>
</dbReference>
<dbReference type="Proteomes" id="UP000298663">
    <property type="component" value="Unassembled WGS sequence"/>
</dbReference>
<dbReference type="GO" id="GO:0005783">
    <property type="term" value="C:endoplasmic reticulum"/>
    <property type="evidence" value="ECO:0007669"/>
    <property type="project" value="TreeGrafter"/>
</dbReference>
<dbReference type="EMBL" id="AZBU02000001">
    <property type="protein sequence ID" value="TMS38604.1"/>
    <property type="molecule type" value="Genomic_DNA"/>
</dbReference>
<evidence type="ECO:0000256" key="7">
    <source>
        <dbReference type="ARBA" id="ARBA00023054"/>
    </source>
</evidence>
<dbReference type="InterPro" id="IPR011989">
    <property type="entry name" value="ARM-like"/>
</dbReference>
<feature type="region of interest" description="Disordered" evidence="10">
    <location>
        <begin position="823"/>
        <end position="845"/>
    </location>
</feature>
<evidence type="ECO:0000259" key="12">
    <source>
        <dbReference type="Pfam" id="PF04871"/>
    </source>
</evidence>
<evidence type="ECO:0008006" key="15">
    <source>
        <dbReference type="Google" id="ProtNLM"/>
    </source>
</evidence>
<gene>
    <name evidence="13" type="ORF">L596_005294</name>
</gene>
<keyword evidence="5" id="KW-0677">Repeat</keyword>
<evidence type="ECO:0000256" key="1">
    <source>
        <dbReference type="ARBA" id="ARBA00004184"/>
    </source>
</evidence>
<reference evidence="13 14" key="1">
    <citation type="journal article" date="2015" name="Genome Biol.">
        <title>Comparative genomics of Steinernema reveals deeply conserved gene regulatory networks.</title>
        <authorList>
            <person name="Dillman A.R."/>
            <person name="Macchietto M."/>
            <person name="Porter C.F."/>
            <person name="Rogers A."/>
            <person name="Williams B."/>
            <person name="Antoshechkin I."/>
            <person name="Lee M.M."/>
            <person name="Goodwin Z."/>
            <person name="Lu X."/>
            <person name="Lewis E.E."/>
            <person name="Goodrich-Blair H."/>
            <person name="Stock S.P."/>
            <person name="Adams B.J."/>
            <person name="Sternberg P.W."/>
            <person name="Mortazavi A."/>
        </authorList>
    </citation>
    <scope>NUCLEOTIDE SEQUENCE [LARGE SCALE GENOMIC DNA]</scope>
    <source>
        <strain evidence="13 14">ALL</strain>
    </source>
</reference>
<comment type="caution">
    <text evidence="13">The sequence shown here is derived from an EMBL/GenBank/DDBJ whole genome shotgun (WGS) entry which is preliminary data.</text>
</comment>
<evidence type="ECO:0000256" key="10">
    <source>
        <dbReference type="SAM" id="MobiDB-lite"/>
    </source>
</evidence>
<keyword evidence="14" id="KW-1185">Reference proteome</keyword>
<evidence type="ECO:0000256" key="4">
    <source>
        <dbReference type="ARBA" id="ARBA00022490"/>
    </source>
</evidence>
<dbReference type="STRING" id="34508.A0A4U8UZM4"/>
<feature type="domain" description="Uso1/p115-like vesicle tethering protein C-terminal" evidence="12">
    <location>
        <begin position="770"/>
        <end position="886"/>
    </location>
</feature>
<proteinExistence type="predicted"/>
<dbReference type="InterPro" id="IPR006955">
    <property type="entry name" value="Uso1_p115_C"/>
</dbReference>
<dbReference type="AlphaFoldDB" id="A0A4U8UZM4"/>
<dbReference type="OrthoDB" id="198977at2759"/>
<dbReference type="GO" id="GO:0048280">
    <property type="term" value="P:vesicle fusion with Golgi apparatus"/>
    <property type="evidence" value="ECO:0007669"/>
    <property type="project" value="InterPro"/>
</dbReference>
<sequence>MSTFFGGLWGGGETNDTQDGADIVDKMIERIITSDIFEDRRDALRTLKSVTKQMRTYVAKSGVPLFLAILENEDSNELLVLTLDILQIVLGDTEEAGENEDELGDRFAEVIIEQPNFIGSLLGLVEISEFSLRKSLIQLFTSLLRYRGSEVQSAIYKDPMGIGKFVDLLIDQREAIRNSAVLMMGELSKANSEIQQLLAYHNVFAILFDIIGMELYDSIVIEDCLFVMLNLLRKNTANQQLFRETQFVQRVAVLYHSFMNLEVEENEYDATNGEWPKQKIANVIFILQVIRSLISPADNVASLVHAAQKMIYHTGILGELCKVLCDERNVSMEVLTETVVAVAEAIRGNYTNQEYFAKTNIIYNGGQSNSYLIVLLRSMAADNQPLKLRCAVFYCFICYLHGNTFGKIKAVETLTTATSLSSVPDPRAETVGQWLLNAVLSTESLQIWFGSVSVMHSLIEQDDLKNKLLGVKLTVSAGGTSLSSTLLTHIASQLISYGNRRPQARAAILMLLCVWTYNCPAAISELLSRDENVNYLTTQINESGADGTDNENQVVRGLIAFLLGICLQFQNRENGDSKNNLWDLIERRVGRETLAERMDGVSKSEQYVRAAQRPQPYVKSHTELLLDYQFTKLFKSLEGSLTSMLQPGGDPSNPVQNNENIVASFKELIRKQDSQISALTQQVKKLTAELDKLQPMKEQTRNMEDEMNKLRDELSSKLSMDDSVAALNVQLETANAMAQQWQAEVARYQQWAQQWQNFQIGQHASQDAVVQQLTAQVAELDQQLQFGWQAYETQGQEMVTKMNFYTEKIDKLERELATAQEAQLLSNGEESTESPKDESDEMTKLRREQEDLLVLLADQDSKLRHYRRRLVDVGENVSDDDDADDE</sequence>
<evidence type="ECO:0000313" key="13">
    <source>
        <dbReference type="EMBL" id="TMS38604.1"/>
    </source>
</evidence>
<protein>
    <recommendedName>
        <fullName evidence="15">Vesicle tethering protein Uso1/P115-like head domain-containing protein</fullName>
    </recommendedName>
</protein>
<reference evidence="13 14" key="2">
    <citation type="journal article" date="2019" name="G3 (Bethesda)">
        <title>Hybrid Assembly of the Genome of the Entomopathogenic Nematode Steinernema carpocapsae Identifies the X-Chromosome.</title>
        <authorList>
            <person name="Serra L."/>
            <person name="Macchietto M."/>
            <person name="Macias-Munoz A."/>
            <person name="McGill C.J."/>
            <person name="Rodriguez I.M."/>
            <person name="Rodriguez B."/>
            <person name="Murad R."/>
            <person name="Mortazavi A."/>
        </authorList>
    </citation>
    <scope>NUCLEOTIDE SEQUENCE [LARGE SCALE GENOMIC DNA]</scope>
    <source>
        <strain evidence="13 14">ALL</strain>
    </source>
</reference>
<evidence type="ECO:0000256" key="6">
    <source>
        <dbReference type="ARBA" id="ARBA00023034"/>
    </source>
</evidence>
<comment type="subcellular location">
    <subcellularLocation>
        <location evidence="2">Cytoplasm</location>
    </subcellularLocation>
    <subcellularLocation>
        <location evidence="1">Endomembrane system</location>
        <topology evidence="1">Peripheral membrane protein</topology>
    </subcellularLocation>
    <subcellularLocation>
        <location evidence="3">Golgi apparatus</location>
    </subcellularLocation>
</comment>
<evidence type="ECO:0000256" key="3">
    <source>
        <dbReference type="ARBA" id="ARBA00004555"/>
    </source>
</evidence>
<keyword evidence="7 9" id="KW-0175">Coiled coil</keyword>
<dbReference type="Gene3D" id="1.25.10.10">
    <property type="entry name" value="Leucine-rich Repeat Variant"/>
    <property type="match status" value="1"/>
</dbReference>
<dbReference type="Pfam" id="PF04871">
    <property type="entry name" value="Uso1_p115_C"/>
    <property type="match status" value="1"/>
</dbReference>
<evidence type="ECO:0000313" key="14">
    <source>
        <dbReference type="Proteomes" id="UP000298663"/>
    </source>
</evidence>
<dbReference type="InterPro" id="IPR041209">
    <property type="entry name" value="P115_Arm_rpt"/>
</dbReference>
<dbReference type="SUPFAM" id="SSF48371">
    <property type="entry name" value="ARM repeat"/>
    <property type="match status" value="1"/>
</dbReference>